<feature type="region of interest" description="Disordered" evidence="1">
    <location>
        <begin position="1662"/>
        <end position="1733"/>
    </location>
</feature>
<feature type="region of interest" description="Disordered" evidence="1">
    <location>
        <begin position="1459"/>
        <end position="1487"/>
    </location>
</feature>
<feature type="region of interest" description="Disordered" evidence="1">
    <location>
        <begin position="1759"/>
        <end position="1884"/>
    </location>
</feature>
<sequence>MQHQRRDEMLMETSVSEYQRDSLRYSLTLWSHFVIRVEGIGSNCNVAKLCSGRDRSNSNWNNACAELVFLWLPLMSPGKCRKGTLNWLLSVPVTNCLIHCSSTISRLQSKVRAVPLNKLERDINETQLSRAVSSKSACRKALKLQHGDLLVWNLNFNKVNFFALQECLKNEEIEEQLALFLLCGVSNVVTDGSNVDLETEDIYQLCYVCCEALKLENLTSNKYKFLCSLYHITKYLLSKDCIATALKLSNFVFLTRCKVDEEAVCNVYYSYHYLFHNIAVAKKAEYLGRKADLLVTLTIFKHAVKFLGCCTGKFLLHILDKAAQFVYGMNVTDNEHQLEIVQLQIDILGLTCCKESERCTEIRDETVHKSYMSLLSSILKSLFDKQQHLKGQDVVKKTVECICMWNKKDAVSNDCSMFLQDVLHLLFVRPNDFANRLEACTRTLESLVLKYRDSKILSWTCITIAHVLHTVNSYWTTQCAEEWNQHMSLHVQRAFFNFVSCLSELLLTSQCIKCVQPSGEECSVNNDTVSSVNLLIILMNCVTLSVVNKSDGFTMVLPNAKMALMEAVVRIKTLKEANCPVWKGIWKRCGIKAYNLYVHCHTAGLILEAKGFLSKFCWTCIHLGEQPLSPKDGSGTLDTGMQHLVHIYKDLKKYWQALRIAAVGLVILPNLKEKFMHLWAKVKNCTLTEKCKDVQTLTMFDILKDDKKIENLCPHIDLEAINFPQLLIWELEAYSLSSFSSWQCVKVAYNKFCSLSPKCDILVQGLLAYLPSLWVNGSTEECEEMVSSVENILEALEKEHQCVEISKEYQCLLGNLHYWLFLCQLKVKRSKQEEEILNSNIIPVKIQSQQEDNHDPLETCDVTPAYRYLNLENETQILEILNKAVVCWSSALQNEFGAINDGVNPLPNLEVTAWLYELYGYVTQKLRLWCLYIKYAEALNNMEAKLLGLCHLLESCTCGMTECKLLTEAEDVTTLLKLESNEKFASQLLFHKYWLARGRHCLRNEKFMKIGDCIEKLVVFTKREKIQHFAQSILHVQTKLLISQCKCLPQPHIITWPSKNEKDVFSEAIETYGNAMSLLKQIKMTPAENAQVLSLMLEVSQWLGQLTLELFWPREARCCMKGDLVLSQKLGLATRTAQFLSVLAQVDIMCCNVNDCQVKLQGIEGVLQLESRFQPHDIACKKQETAADLEIMSQLKQLTLDRSVRRAEFRDSRRVPLRNRSPCGSPNLRKVVFVLPSFVQHQADCHCQMCNTLTLQALVLGAVHIQAEVYNIQSELKETLEFFEGGLQLYQQLVYKQHEIIRKFGTEMRETVHCHGDYSDCFLLLLHPLKLGYIQILRGYADFMAARGSYVQAKKLNADALQEIENLKLTHPHLAADVMDQTFCIEQAQVASLEPQKNKEECTLQVQETPSLALHESMKTPINTSSLSRHIFRPLSVSNIKICEHSPVKIKPRKLVLPENENDDSEKENKQTLNGTSVKKTRIHTRKQKQSKTMIVFEDSPTVAQIGKLLPSSSNVKERSTRTLRSKTSHKATRYGASEHESLSKVCQALEIKIDSPGGSSEIHQFSVENRKESSSVNNTKALPTHVIDGDEVDAAYLGLEGLDVSISDINNEVFEITDSVPASKQAGPIRRELGAKHASVLKAPELRTYSRQNNTVQFKNKCQTSQEDETEGGIITAVKENKTTKMAGKQSRSSSKGMNKMSPDSSLTAKKTRGRGKSAASSASMSGSSKSALHKNLKENLIKDMANITLESENFKLGNANDTTENSKEGKSHTKVKKASEFLFTPSRTNARKKHNETIVPSSPDEHLDTSRKTTVQPKEKKGNERRKKVVSSSSASEEEKLSNLKALVSSDKDTTLQEMKPRKGVSSSKKKQVLLRHPFILN</sequence>
<keyword evidence="3" id="KW-1185">Reference proteome</keyword>
<proteinExistence type="predicted"/>
<feature type="compositionally biased region" description="Basic residues" evidence="1">
    <location>
        <begin position="1522"/>
        <end position="1533"/>
    </location>
</feature>
<gene>
    <name evidence="2" type="ORF">Cfor_04926</name>
</gene>
<dbReference type="OrthoDB" id="6776738at2759"/>
<feature type="compositionally biased region" description="Low complexity" evidence="1">
    <location>
        <begin position="1718"/>
        <end position="1732"/>
    </location>
</feature>
<feature type="compositionally biased region" description="Polar residues" evidence="1">
    <location>
        <begin position="1691"/>
        <end position="1710"/>
    </location>
</feature>
<evidence type="ECO:0000256" key="1">
    <source>
        <dbReference type="SAM" id="MobiDB-lite"/>
    </source>
</evidence>
<feature type="region of interest" description="Disordered" evidence="1">
    <location>
        <begin position="1514"/>
        <end position="1537"/>
    </location>
</feature>
<reference evidence="3" key="1">
    <citation type="submission" date="2020-01" db="EMBL/GenBank/DDBJ databases">
        <title>Draft genome sequence of the Termite Coptotermes fromosanus.</title>
        <authorList>
            <person name="Itakura S."/>
            <person name="Yosikawa Y."/>
            <person name="Umezawa K."/>
        </authorList>
    </citation>
    <scope>NUCLEOTIDE SEQUENCE [LARGE SCALE GENOMIC DNA]</scope>
</reference>
<evidence type="ECO:0000313" key="2">
    <source>
        <dbReference type="EMBL" id="GFG30427.1"/>
    </source>
</evidence>
<dbReference type="Proteomes" id="UP000502823">
    <property type="component" value="Unassembled WGS sequence"/>
</dbReference>
<feature type="compositionally biased region" description="Basic and acidic residues" evidence="1">
    <location>
        <begin position="1805"/>
        <end position="1824"/>
    </location>
</feature>
<name>A0A6L2PK26_COPFO</name>
<organism evidence="2 3">
    <name type="scientific">Coptotermes formosanus</name>
    <name type="common">Formosan subterranean termite</name>
    <dbReference type="NCBI Taxonomy" id="36987"/>
    <lineage>
        <taxon>Eukaryota</taxon>
        <taxon>Metazoa</taxon>
        <taxon>Ecdysozoa</taxon>
        <taxon>Arthropoda</taxon>
        <taxon>Hexapoda</taxon>
        <taxon>Insecta</taxon>
        <taxon>Pterygota</taxon>
        <taxon>Neoptera</taxon>
        <taxon>Polyneoptera</taxon>
        <taxon>Dictyoptera</taxon>
        <taxon>Blattodea</taxon>
        <taxon>Blattoidea</taxon>
        <taxon>Termitoidae</taxon>
        <taxon>Rhinotermitidae</taxon>
        <taxon>Coptotermes</taxon>
    </lineage>
</organism>
<evidence type="ECO:0000313" key="3">
    <source>
        <dbReference type="Proteomes" id="UP000502823"/>
    </source>
</evidence>
<dbReference type="EMBL" id="BLKM01000220">
    <property type="protein sequence ID" value="GFG30427.1"/>
    <property type="molecule type" value="Genomic_DNA"/>
</dbReference>
<accession>A0A6L2PK26</accession>
<feature type="compositionally biased region" description="Basic and acidic residues" evidence="1">
    <location>
        <begin position="1852"/>
        <end position="1863"/>
    </location>
</feature>
<dbReference type="InParanoid" id="A0A6L2PK26"/>
<comment type="caution">
    <text evidence="2">The sequence shown here is derived from an EMBL/GenBank/DDBJ whole genome shotgun (WGS) entry which is preliminary data.</text>
</comment>
<protein>
    <submittedName>
        <fullName evidence="2">Uncharacterized protein</fullName>
    </submittedName>
</protein>